<reference evidence="1 2" key="1">
    <citation type="submission" date="2018-08" db="EMBL/GenBank/DDBJ databases">
        <title>Draft genome sequences of two Aspergillus turcosus clinical strains isolated from bronchoalveolar lavage fluid: one azole-susceptible and the other azole-resistant.</title>
        <authorList>
            <person name="Parent-Michaud M."/>
            <person name="Dufresne P.J."/>
            <person name="Fournier E."/>
            <person name="Martineau C."/>
            <person name="Moreira S."/>
            <person name="Perkins V."/>
            <person name="De Repentigny L."/>
            <person name="Dufresne S.F."/>
        </authorList>
    </citation>
    <scope>NUCLEOTIDE SEQUENCE [LARGE SCALE GENOMIC DNA]</scope>
    <source>
        <strain evidence="1">HMR AF 1038</strain>
    </source>
</reference>
<organism evidence="1 2">
    <name type="scientific">Aspergillus turcosus</name>
    <dbReference type="NCBI Taxonomy" id="1245748"/>
    <lineage>
        <taxon>Eukaryota</taxon>
        <taxon>Fungi</taxon>
        <taxon>Dikarya</taxon>
        <taxon>Ascomycota</taxon>
        <taxon>Pezizomycotina</taxon>
        <taxon>Eurotiomycetes</taxon>
        <taxon>Eurotiomycetidae</taxon>
        <taxon>Eurotiales</taxon>
        <taxon>Aspergillaceae</taxon>
        <taxon>Aspergillus</taxon>
        <taxon>Aspergillus subgen. Fumigati</taxon>
    </lineage>
</organism>
<comment type="caution">
    <text evidence="1">The sequence shown here is derived from an EMBL/GenBank/DDBJ whole genome shotgun (WGS) entry which is preliminary data.</text>
</comment>
<name>A0A3R7IEN6_9EURO</name>
<evidence type="ECO:0000313" key="2">
    <source>
        <dbReference type="Proteomes" id="UP000215289"/>
    </source>
</evidence>
<dbReference type="OrthoDB" id="5368615at2759"/>
<evidence type="ECO:0000313" key="1">
    <source>
        <dbReference type="EMBL" id="RLL96791.1"/>
    </source>
</evidence>
<accession>A0A3R7IEN6</accession>
<sequence length="175" mass="19331">MTALLPYGILAQLEAANQAVLVPMGGVQFASFQQTRAIGTRGLGSCSVVVVASKYAAILAHIPPLPEQPSTNPFAGDENVREMMRQVRSLYDHYKQHNFFPDPDTYVVCAFFQGQVALPDQMEIMKRALQEMGSSPRVRTYNVPVDRNRPGHGTVVVLSDQEEAKPVVYVEDQPI</sequence>
<dbReference type="AlphaFoldDB" id="A0A3R7IEN6"/>
<gene>
    <name evidence="1" type="ORF">CFD26_106836</name>
</gene>
<keyword evidence="2" id="KW-1185">Reference proteome</keyword>
<proteinExistence type="predicted"/>
<dbReference type="EMBL" id="NIDN02000099">
    <property type="protein sequence ID" value="RLL96791.1"/>
    <property type="molecule type" value="Genomic_DNA"/>
</dbReference>
<protein>
    <submittedName>
        <fullName evidence="1">Uncharacterized protein</fullName>
    </submittedName>
</protein>
<dbReference type="Proteomes" id="UP000215289">
    <property type="component" value="Unassembled WGS sequence"/>
</dbReference>